<evidence type="ECO:0000313" key="3">
    <source>
        <dbReference type="EMBL" id="KLU90497.1"/>
    </source>
</evidence>
<keyword evidence="2" id="KW-0732">Signal</keyword>
<proteinExistence type="predicted"/>
<reference evidence="4" key="4">
    <citation type="journal article" date="2015" name="G3 (Bethesda)">
        <title>Genome sequences of three phytopathogenic species of the Magnaporthaceae family of fungi.</title>
        <authorList>
            <person name="Okagaki L.H."/>
            <person name="Nunes C.C."/>
            <person name="Sailsbery J."/>
            <person name="Clay B."/>
            <person name="Brown D."/>
            <person name="John T."/>
            <person name="Oh Y."/>
            <person name="Young N."/>
            <person name="Fitzgerald M."/>
            <person name="Haas B.J."/>
            <person name="Zeng Q."/>
            <person name="Young S."/>
            <person name="Adiconis X."/>
            <person name="Fan L."/>
            <person name="Levin J.Z."/>
            <person name="Mitchell T.K."/>
            <person name="Okubara P.A."/>
            <person name="Farman M.L."/>
            <person name="Kohn L.M."/>
            <person name="Birren B."/>
            <person name="Ma L.-J."/>
            <person name="Dean R.A."/>
        </authorList>
    </citation>
    <scope>NUCLEOTIDE SEQUENCE</scope>
    <source>
        <strain evidence="4">ATCC 64411 / 73-15</strain>
    </source>
</reference>
<reference evidence="3" key="1">
    <citation type="submission" date="2010-05" db="EMBL/GenBank/DDBJ databases">
        <title>The Genome Sequence of Magnaporthe poae strain ATCC 64411.</title>
        <authorList>
            <consortium name="The Broad Institute Genome Sequencing Platform"/>
            <consortium name="Broad Institute Genome Sequencing Center for Infectious Disease"/>
            <person name="Ma L.-J."/>
            <person name="Dead R."/>
            <person name="Young S."/>
            <person name="Zeng Q."/>
            <person name="Koehrsen M."/>
            <person name="Alvarado L."/>
            <person name="Berlin A."/>
            <person name="Chapman S.B."/>
            <person name="Chen Z."/>
            <person name="Freedman E."/>
            <person name="Gellesch M."/>
            <person name="Goldberg J."/>
            <person name="Griggs A."/>
            <person name="Gujja S."/>
            <person name="Heilman E.R."/>
            <person name="Heiman D."/>
            <person name="Hepburn T."/>
            <person name="Howarth C."/>
            <person name="Jen D."/>
            <person name="Larson L."/>
            <person name="Mehta T."/>
            <person name="Neiman D."/>
            <person name="Pearson M."/>
            <person name="Roberts A."/>
            <person name="Saif S."/>
            <person name="Shea T."/>
            <person name="Shenoy N."/>
            <person name="Sisk P."/>
            <person name="Stolte C."/>
            <person name="Sykes S."/>
            <person name="Walk T."/>
            <person name="White J."/>
            <person name="Yandava C."/>
            <person name="Haas B."/>
            <person name="Nusbaum C."/>
            <person name="Birren B."/>
        </authorList>
    </citation>
    <scope>NUCLEOTIDE SEQUENCE</scope>
    <source>
        <strain evidence="3">ATCC 64411</strain>
    </source>
</reference>
<feature type="compositionally biased region" description="Basic and acidic residues" evidence="1">
    <location>
        <begin position="54"/>
        <end position="69"/>
    </location>
</feature>
<reference evidence="5" key="2">
    <citation type="submission" date="2010-05" db="EMBL/GenBank/DDBJ databases">
        <title>The genome sequence of Magnaporthe poae strain ATCC 64411.</title>
        <authorList>
            <person name="Ma L.-J."/>
            <person name="Dead R."/>
            <person name="Young S."/>
            <person name="Zeng Q."/>
            <person name="Koehrsen M."/>
            <person name="Alvarado L."/>
            <person name="Berlin A."/>
            <person name="Chapman S.B."/>
            <person name="Chen Z."/>
            <person name="Freedman E."/>
            <person name="Gellesch M."/>
            <person name="Goldberg J."/>
            <person name="Griggs A."/>
            <person name="Gujja S."/>
            <person name="Heilman E.R."/>
            <person name="Heiman D."/>
            <person name="Hepburn T."/>
            <person name="Howarth C."/>
            <person name="Jen D."/>
            <person name="Larson L."/>
            <person name="Mehta T."/>
            <person name="Neiman D."/>
            <person name="Pearson M."/>
            <person name="Roberts A."/>
            <person name="Saif S."/>
            <person name="Shea T."/>
            <person name="Shenoy N."/>
            <person name="Sisk P."/>
            <person name="Stolte C."/>
            <person name="Sykes S."/>
            <person name="Walk T."/>
            <person name="White J."/>
            <person name="Yandava C."/>
            <person name="Haas B."/>
            <person name="Nusbaum C."/>
            <person name="Birren B."/>
        </authorList>
    </citation>
    <scope>NUCLEOTIDE SEQUENCE [LARGE SCALE GENOMIC DNA]</scope>
    <source>
        <strain evidence="5">ATCC 64411 / 73-15</strain>
    </source>
</reference>
<evidence type="ECO:0000256" key="2">
    <source>
        <dbReference type="SAM" id="SignalP"/>
    </source>
</evidence>
<keyword evidence="5" id="KW-1185">Reference proteome</keyword>
<reference evidence="4" key="5">
    <citation type="submission" date="2015-06" db="UniProtKB">
        <authorList>
            <consortium name="EnsemblFungi"/>
        </authorList>
    </citation>
    <scope>IDENTIFICATION</scope>
    <source>
        <strain evidence="4">ATCC 64411</strain>
    </source>
</reference>
<accession>A0A0C4ECD2</accession>
<dbReference type="EMBL" id="ADBL01002315">
    <property type="status" value="NOT_ANNOTATED_CDS"/>
    <property type="molecule type" value="Genomic_DNA"/>
</dbReference>
<dbReference type="AlphaFoldDB" id="A0A0C4ECD2"/>
<evidence type="ECO:0000256" key="1">
    <source>
        <dbReference type="SAM" id="MobiDB-lite"/>
    </source>
</evidence>
<dbReference type="EMBL" id="GL876975">
    <property type="protein sequence ID" value="KLU90497.1"/>
    <property type="molecule type" value="Genomic_DNA"/>
</dbReference>
<reference evidence="3" key="3">
    <citation type="submission" date="2011-03" db="EMBL/GenBank/DDBJ databases">
        <title>Annotation of Magnaporthe poae ATCC 64411.</title>
        <authorList>
            <person name="Ma L.-J."/>
            <person name="Dead R."/>
            <person name="Young S.K."/>
            <person name="Zeng Q."/>
            <person name="Gargeya S."/>
            <person name="Fitzgerald M."/>
            <person name="Haas B."/>
            <person name="Abouelleil A."/>
            <person name="Alvarado L."/>
            <person name="Arachchi H.M."/>
            <person name="Berlin A."/>
            <person name="Brown A."/>
            <person name="Chapman S.B."/>
            <person name="Chen Z."/>
            <person name="Dunbar C."/>
            <person name="Freedman E."/>
            <person name="Gearin G."/>
            <person name="Gellesch M."/>
            <person name="Goldberg J."/>
            <person name="Griggs A."/>
            <person name="Gujja S."/>
            <person name="Heiman D."/>
            <person name="Howarth C."/>
            <person name="Larson L."/>
            <person name="Lui A."/>
            <person name="MacDonald P.J.P."/>
            <person name="Mehta T."/>
            <person name="Montmayeur A."/>
            <person name="Murphy C."/>
            <person name="Neiman D."/>
            <person name="Pearson M."/>
            <person name="Priest M."/>
            <person name="Roberts A."/>
            <person name="Saif S."/>
            <person name="Shea T."/>
            <person name="Shenoy N."/>
            <person name="Sisk P."/>
            <person name="Stolte C."/>
            <person name="Sykes S."/>
            <person name="Yandava C."/>
            <person name="Wortman J."/>
            <person name="Nusbaum C."/>
            <person name="Birren B."/>
        </authorList>
    </citation>
    <scope>NUCLEOTIDE SEQUENCE</scope>
    <source>
        <strain evidence="3">ATCC 64411</strain>
    </source>
</reference>
<dbReference type="VEuPathDB" id="FungiDB:MAPG_10350"/>
<gene>
    <name evidence="3" type="ORF">MAPG_10350</name>
</gene>
<feature type="chain" id="PRO_5009385937" evidence="2">
    <location>
        <begin position="23"/>
        <end position="140"/>
    </location>
</feature>
<feature type="region of interest" description="Disordered" evidence="1">
    <location>
        <begin position="53"/>
        <end position="140"/>
    </location>
</feature>
<dbReference type="Proteomes" id="UP000011715">
    <property type="component" value="Unassembled WGS sequence"/>
</dbReference>
<evidence type="ECO:0000313" key="4">
    <source>
        <dbReference type="EnsemblFungi" id="MAPG_10350T0"/>
    </source>
</evidence>
<dbReference type="EnsemblFungi" id="MAPG_10350T0">
    <property type="protein sequence ID" value="MAPG_10350T0"/>
    <property type="gene ID" value="MAPG_10350"/>
</dbReference>
<organism evidence="4 5">
    <name type="scientific">Magnaporthiopsis poae (strain ATCC 64411 / 73-15)</name>
    <name type="common">Kentucky bluegrass fungus</name>
    <name type="synonym">Magnaporthe poae</name>
    <dbReference type="NCBI Taxonomy" id="644358"/>
    <lineage>
        <taxon>Eukaryota</taxon>
        <taxon>Fungi</taxon>
        <taxon>Dikarya</taxon>
        <taxon>Ascomycota</taxon>
        <taxon>Pezizomycotina</taxon>
        <taxon>Sordariomycetes</taxon>
        <taxon>Sordariomycetidae</taxon>
        <taxon>Magnaporthales</taxon>
        <taxon>Magnaporthaceae</taxon>
        <taxon>Magnaporthiopsis</taxon>
    </lineage>
</organism>
<evidence type="ECO:0000313" key="5">
    <source>
        <dbReference type="Proteomes" id="UP000011715"/>
    </source>
</evidence>
<feature type="compositionally biased region" description="Basic and acidic residues" evidence="1">
    <location>
        <begin position="92"/>
        <end position="108"/>
    </location>
</feature>
<feature type="signal peptide" evidence="2">
    <location>
        <begin position="1"/>
        <end position="22"/>
    </location>
</feature>
<name>A0A0C4ECD2_MAGP6</name>
<protein>
    <submittedName>
        <fullName evidence="3 4">Uncharacterized protein</fullName>
    </submittedName>
</protein>
<sequence length="140" mass="14736">MHFSTSTVGAALLSLLVAQVATAPLASDAQTGSLVARGNPGVVDTVCTGMGCAEGRKMDSVEKAKRDESQLVARGRPGSPKRPKSSANPGDGRSRRQDAAKKMKELQEKNPQNPKSEPHTGGGHRRPKPNDKQKSGQSSH</sequence>